<evidence type="ECO:0000256" key="1">
    <source>
        <dbReference type="ARBA" id="ARBA00004123"/>
    </source>
</evidence>
<organism evidence="9 10">
    <name type="scientific">Penicillium oxalicum (strain 114-2 / CGMCC 5302)</name>
    <name type="common">Penicillium decumbens</name>
    <dbReference type="NCBI Taxonomy" id="933388"/>
    <lineage>
        <taxon>Eukaryota</taxon>
        <taxon>Fungi</taxon>
        <taxon>Dikarya</taxon>
        <taxon>Ascomycota</taxon>
        <taxon>Pezizomycotina</taxon>
        <taxon>Eurotiomycetes</taxon>
        <taxon>Eurotiomycetidae</taxon>
        <taxon>Eurotiales</taxon>
        <taxon>Aspergillaceae</taxon>
        <taxon>Penicillium</taxon>
    </lineage>
</organism>
<feature type="region of interest" description="Disordered" evidence="7">
    <location>
        <begin position="1"/>
        <end position="41"/>
    </location>
</feature>
<dbReference type="PhylomeDB" id="S7Z6S7"/>
<dbReference type="CDD" id="cd12148">
    <property type="entry name" value="fungal_TF_MHR"/>
    <property type="match status" value="1"/>
</dbReference>
<proteinExistence type="predicted"/>
<keyword evidence="10" id="KW-1185">Reference proteome</keyword>
<dbReference type="PANTHER" id="PTHR31001">
    <property type="entry name" value="UNCHARACTERIZED TRANSCRIPTIONAL REGULATORY PROTEIN"/>
    <property type="match status" value="1"/>
</dbReference>
<dbReference type="GO" id="GO:0003677">
    <property type="term" value="F:DNA binding"/>
    <property type="evidence" value="ECO:0007669"/>
    <property type="project" value="UniProtKB-KW"/>
</dbReference>
<evidence type="ECO:0000313" key="10">
    <source>
        <dbReference type="Proteomes" id="UP000019376"/>
    </source>
</evidence>
<accession>S7Z6S7</accession>
<feature type="domain" description="Zn(2)-C6 fungal-type" evidence="8">
    <location>
        <begin position="45"/>
        <end position="76"/>
    </location>
</feature>
<dbReference type="AlphaFoldDB" id="S7Z6S7"/>
<dbReference type="Pfam" id="PF00172">
    <property type="entry name" value="Zn_clus"/>
    <property type="match status" value="1"/>
</dbReference>
<reference evidence="9 10" key="1">
    <citation type="journal article" date="2013" name="PLoS ONE">
        <title>Genomic and secretomic analyses reveal unique features of the lignocellulolytic enzyme system of Penicillium decumbens.</title>
        <authorList>
            <person name="Liu G."/>
            <person name="Zhang L."/>
            <person name="Wei X."/>
            <person name="Zou G."/>
            <person name="Qin Y."/>
            <person name="Ma L."/>
            <person name="Li J."/>
            <person name="Zheng H."/>
            <person name="Wang S."/>
            <person name="Wang C."/>
            <person name="Xun L."/>
            <person name="Zhao G.-P."/>
            <person name="Zhou Z."/>
            <person name="Qu Y."/>
        </authorList>
    </citation>
    <scope>NUCLEOTIDE SEQUENCE [LARGE SCALE GENOMIC DNA]</scope>
    <source>
        <strain evidence="10">114-2 / CGMCC 5302</strain>
    </source>
</reference>
<protein>
    <recommendedName>
        <fullName evidence="8">Zn(2)-C6 fungal-type domain-containing protein</fullName>
    </recommendedName>
</protein>
<feature type="region of interest" description="Disordered" evidence="7">
    <location>
        <begin position="130"/>
        <end position="149"/>
    </location>
</feature>
<dbReference type="GO" id="GO:0000981">
    <property type="term" value="F:DNA-binding transcription factor activity, RNA polymerase II-specific"/>
    <property type="evidence" value="ECO:0007669"/>
    <property type="project" value="InterPro"/>
</dbReference>
<evidence type="ECO:0000256" key="6">
    <source>
        <dbReference type="SAM" id="Coils"/>
    </source>
</evidence>
<evidence type="ECO:0000256" key="4">
    <source>
        <dbReference type="ARBA" id="ARBA00023163"/>
    </source>
</evidence>
<dbReference type="Gene3D" id="4.10.240.10">
    <property type="entry name" value="Zn(2)-C6 fungal-type DNA-binding domain"/>
    <property type="match status" value="1"/>
</dbReference>
<evidence type="ECO:0000256" key="5">
    <source>
        <dbReference type="ARBA" id="ARBA00023242"/>
    </source>
</evidence>
<name>S7Z6S7_PENO1</name>
<dbReference type="EMBL" id="KB644408">
    <property type="protein sequence ID" value="EPS26260.1"/>
    <property type="molecule type" value="Genomic_DNA"/>
</dbReference>
<evidence type="ECO:0000313" key="9">
    <source>
        <dbReference type="EMBL" id="EPS26260.1"/>
    </source>
</evidence>
<keyword evidence="2" id="KW-0805">Transcription regulation</keyword>
<dbReference type="PROSITE" id="PS00463">
    <property type="entry name" value="ZN2_CY6_FUNGAL_1"/>
    <property type="match status" value="1"/>
</dbReference>
<dbReference type="HOGENOM" id="CLU_394300_0_0_1"/>
<evidence type="ECO:0000256" key="3">
    <source>
        <dbReference type="ARBA" id="ARBA00023125"/>
    </source>
</evidence>
<keyword evidence="4" id="KW-0804">Transcription</keyword>
<keyword evidence="5" id="KW-0539">Nucleus</keyword>
<dbReference type="SUPFAM" id="SSF57701">
    <property type="entry name" value="Zn2/Cys6 DNA-binding domain"/>
    <property type="match status" value="1"/>
</dbReference>
<keyword evidence="6" id="KW-0175">Coiled coil</keyword>
<dbReference type="InterPro" id="IPR050613">
    <property type="entry name" value="Sec_Metabolite_Reg"/>
</dbReference>
<dbReference type="InterPro" id="IPR036864">
    <property type="entry name" value="Zn2-C6_fun-type_DNA-bd_sf"/>
</dbReference>
<dbReference type="GO" id="GO:0008270">
    <property type="term" value="F:zinc ion binding"/>
    <property type="evidence" value="ECO:0007669"/>
    <property type="project" value="InterPro"/>
</dbReference>
<dbReference type="CDD" id="cd00067">
    <property type="entry name" value="GAL4"/>
    <property type="match status" value="1"/>
</dbReference>
<dbReference type="InterPro" id="IPR001138">
    <property type="entry name" value="Zn2Cys6_DnaBD"/>
</dbReference>
<comment type="subcellular location">
    <subcellularLocation>
        <location evidence="1">Nucleus</location>
    </subcellularLocation>
</comment>
<feature type="compositionally biased region" description="Polar residues" evidence="7">
    <location>
        <begin position="1"/>
        <end position="10"/>
    </location>
</feature>
<keyword evidence="3" id="KW-0238">DNA-binding</keyword>
<dbReference type="Proteomes" id="UP000019376">
    <property type="component" value="Unassembled WGS sequence"/>
</dbReference>
<dbReference type="STRING" id="933388.S7Z6S7"/>
<evidence type="ECO:0000256" key="7">
    <source>
        <dbReference type="SAM" id="MobiDB-lite"/>
    </source>
</evidence>
<sequence length="771" mass="83844">MAVQESSSNPVAAVESSDKTNPPAPTGSSKPNPAPKKGKDKKIFSCHSCRRRKLKCDRFDPCGACQARGQGHLCTWEEGQRPEPNHRESLEQLTKMILKLTEEVQELKTLNSTLIQNSKSKNKDLAEFLDLNSPEYRPSSRGGSGSRGSMPAGHIGWDLPYQNPGLNQWTASQLITLLPESQLLRGLFSHYVSAAAPLTGFIDVHQLSCDIEEVEYLRQGMEIASSPTSREHLDVKVSRILAVASLATVDLIPGKAQELGLANTNIDAMARDLWKASRTLISPSDLDSFQPPAKPILAEVRAPPPLKMNRDLAQQGGTSTTVVSDIPLQIVSIKILLLMAARSFAAPSEYLKLHLDVISSAIDASLDSPSDEGCSLLDRELRWQLWSFICLLDWTSPGIYHNSSYFIRPEMHHQPPSKVAGLPDDGSFPPAIEQEHRDRLSQTRHYLEYGLALAHLSRRAEDCINRPGPVSPAQAAELCTKLDALDNKLSFYQLLGGTLPDGSTFNAGAMAVDPSSTTTGDLVTDKHSAEQRLSLAQAPMIQNMHLSLELGLIRFKLFRHEAFHLMHAPNTSVTLRMMCMDACMDSCIVVLEQCWNIGNRDVPGVQAQVQVQAQSQIPLDPSREMRTCTGSLRRVLQPTSAAALVGQVLLHAARAVDGIGTGIGAVPTTGPGPGQVQGKDFQGDMGVTSRWNSATEFFAFAQGAGDFEAASASMPTQGPYAAAGGSWGGWTSGEKMKVLQWHINKVLGLLEALQGTSSLAQYKLSLHRQCM</sequence>
<dbReference type="OrthoDB" id="5344325at2759"/>
<dbReference type="PROSITE" id="PS50048">
    <property type="entry name" value="ZN2_CY6_FUNGAL_2"/>
    <property type="match status" value="1"/>
</dbReference>
<evidence type="ECO:0000256" key="2">
    <source>
        <dbReference type="ARBA" id="ARBA00023015"/>
    </source>
</evidence>
<dbReference type="PANTHER" id="PTHR31001:SF90">
    <property type="entry name" value="CENTROMERE DNA-BINDING PROTEIN COMPLEX CBF3 SUBUNIT B"/>
    <property type="match status" value="1"/>
</dbReference>
<dbReference type="SMART" id="SM00066">
    <property type="entry name" value="GAL4"/>
    <property type="match status" value="1"/>
</dbReference>
<dbReference type="GO" id="GO:0005634">
    <property type="term" value="C:nucleus"/>
    <property type="evidence" value="ECO:0007669"/>
    <property type="project" value="UniProtKB-SubCell"/>
</dbReference>
<gene>
    <name evidence="9" type="ORF">PDE_01196</name>
</gene>
<dbReference type="eggNOG" id="ENOG502T71R">
    <property type="taxonomic scope" value="Eukaryota"/>
</dbReference>
<evidence type="ECO:0000259" key="8">
    <source>
        <dbReference type="PROSITE" id="PS50048"/>
    </source>
</evidence>
<feature type="coiled-coil region" evidence="6">
    <location>
        <begin position="90"/>
        <end position="117"/>
    </location>
</feature>